<reference evidence="1" key="1">
    <citation type="submission" date="2021-06" db="EMBL/GenBank/DDBJ databases">
        <authorList>
            <person name="Kallberg Y."/>
            <person name="Tangrot J."/>
            <person name="Rosling A."/>
        </authorList>
    </citation>
    <scope>NUCLEOTIDE SEQUENCE</scope>
    <source>
        <strain evidence="1">FL966</strain>
    </source>
</reference>
<sequence length="47" mass="5125">GGAPWPPAKEAALFLKAINQLRRVTWKGGSRTHSLRLILMQVSVVVA</sequence>
<accession>A0A9N9BEG7</accession>
<organism evidence="1 2">
    <name type="scientific">Cetraspora pellucida</name>
    <dbReference type="NCBI Taxonomy" id="1433469"/>
    <lineage>
        <taxon>Eukaryota</taxon>
        <taxon>Fungi</taxon>
        <taxon>Fungi incertae sedis</taxon>
        <taxon>Mucoromycota</taxon>
        <taxon>Glomeromycotina</taxon>
        <taxon>Glomeromycetes</taxon>
        <taxon>Diversisporales</taxon>
        <taxon>Gigasporaceae</taxon>
        <taxon>Cetraspora</taxon>
    </lineage>
</organism>
<proteinExistence type="predicted"/>
<keyword evidence="2" id="KW-1185">Reference proteome</keyword>
<dbReference type="EMBL" id="CAJVQA010002956">
    <property type="protein sequence ID" value="CAG8561906.1"/>
    <property type="molecule type" value="Genomic_DNA"/>
</dbReference>
<dbReference type="AlphaFoldDB" id="A0A9N9BEG7"/>
<name>A0A9N9BEG7_9GLOM</name>
<evidence type="ECO:0000313" key="1">
    <source>
        <dbReference type="EMBL" id="CAG8561906.1"/>
    </source>
</evidence>
<gene>
    <name evidence="1" type="ORF">CPELLU_LOCUS5242</name>
</gene>
<protein>
    <submittedName>
        <fullName evidence="1">12169_t:CDS:1</fullName>
    </submittedName>
</protein>
<dbReference type="Proteomes" id="UP000789759">
    <property type="component" value="Unassembled WGS sequence"/>
</dbReference>
<feature type="non-terminal residue" evidence="1">
    <location>
        <position position="1"/>
    </location>
</feature>
<comment type="caution">
    <text evidence="1">The sequence shown here is derived from an EMBL/GenBank/DDBJ whole genome shotgun (WGS) entry which is preliminary data.</text>
</comment>
<evidence type="ECO:0000313" key="2">
    <source>
        <dbReference type="Proteomes" id="UP000789759"/>
    </source>
</evidence>